<name>A0A1G9X4T0_9EURY</name>
<evidence type="ECO:0000256" key="8">
    <source>
        <dbReference type="ARBA" id="ARBA00022786"/>
    </source>
</evidence>
<dbReference type="GO" id="GO:0008270">
    <property type="term" value="F:zinc ion binding"/>
    <property type="evidence" value="ECO:0007669"/>
    <property type="project" value="UniProtKB-KW"/>
</dbReference>
<evidence type="ECO:0000256" key="6">
    <source>
        <dbReference type="ARBA" id="ARBA00022723"/>
    </source>
</evidence>
<dbReference type="OrthoDB" id="170690at2157"/>
<feature type="transmembrane region" description="Helical" evidence="12">
    <location>
        <begin position="239"/>
        <end position="258"/>
    </location>
</feature>
<dbReference type="GO" id="GO:0016874">
    <property type="term" value="F:ligase activity"/>
    <property type="evidence" value="ECO:0007669"/>
    <property type="project" value="UniProtKB-KW"/>
</dbReference>
<dbReference type="GO" id="GO:0016020">
    <property type="term" value="C:membrane"/>
    <property type="evidence" value="ECO:0007669"/>
    <property type="project" value="UniProtKB-SubCell"/>
</dbReference>
<keyword evidence="6" id="KW-0479">Metal-binding</keyword>
<keyword evidence="10 12" id="KW-1133">Transmembrane helix</keyword>
<dbReference type="Proteomes" id="UP000199370">
    <property type="component" value="Unassembled WGS sequence"/>
</dbReference>
<keyword evidence="15" id="KW-1185">Reference proteome</keyword>
<keyword evidence="9" id="KW-0862">Zinc</keyword>
<dbReference type="GO" id="GO:0016567">
    <property type="term" value="P:protein ubiquitination"/>
    <property type="evidence" value="ECO:0007669"/>
    <property type="project" value="InterPro"/>
</dbReference>
<evidence type="ECO:0000256" key="11">
    <source>
        <dbReference type="ARBA" id="ARBA00023136"/>
    </source>
</evidence>
<keyword evidence="8" id="KW-0833">Ubl conjugation pathway</keyword>
<organism evidence="14 15">
    <name type="scientific">Haloarchaeobius iranensis</name>
    <dbReference type="NCBI Taxonomy" id="996166"/>
    <lineage>
        <taxon>Archaea</taxon>
        <taxon>Methanobacteriati</taxon>
        <taxon>Methanobacteriota</taxon>
        <taxon>Stenosarchaea group</taxon>
        <taxon>Halobacteria</taxon>
        <taxon>Halobacteriales</taxon>
        <taxon>Halorubellaceae</taxon>
        <taxon>Haloarchaeobius</taxon>
    </lineage>
</organism>
<dbReference type="RefSeq" id="WP_089733430.1">
    <property type="nucleotide sequence ID" value="NZ_FNIA01000009.1"/>
</dbReference>
<evidence type="ECO:0000313" key="15">
    <source>
        <dbReference type="Proteomes" id="UP000199370"/>
    </source>
</evidence>
<keyword evidence="4" id="KW-0808">Transferase</keyword>
<comment type="subcellular location">
    <subcellularLocation>
        <location evidence="2">Membrane</location>
        <topology evidence="2">Multi-pass membrane protein</topology>
    </subcellularLocation>
</comment>
<dbReference type="EMBL" id="FNIA01000009">
    <property type="protein sequence ID" value="SDM91551.1"/>
    <property type="molecule type" value="Genomic_DNA"/>
</dbReference>
<evidence type="ECO:0000256" key="1">
    <source>
        <dbReference type="ARBA" id="ARBA00000900"/>
    </source>
</evidence>
<keyword evidence="5 12" id="KW-0812">Transmembrane</keyword>
<evidence type="ECO:0000256" key="9">
    <source>
        <dbReference type="ARBA" id="ARBA00022833"/>
    </source>
</evidence>
<evidence type="ECO:0000256" key="4">
    <source>
        <dbReference type="ARBA" id="ARBA00022679"/>
    </source>
</evidence>
<gene>
    <name evidence="14" type="ORF">SAMN05192554_109145</name>
</gene>
<reference evidence="14 15" key="1">
    <citation type="submission" date="2016-10" db="EMBL/GenBank/DDBJ databases">
        <authorList>
            <person name="de Groot N.N."/>
        </authorList>
    </citation>
    <scope>NUCLEOTIDE SEQUENCE [LARGE SCALE GENOMIC DNA]</scope>
    <source>
        <strain evidence="15">EB21,IBRC-M 10013,KCTC 4048</strain>
    </source>
</reference>
<evidence type="ECO:0000256" key="10">
    <source>
        <dbReference type="ARBA" id="ARBA00022989"/>
    </source>
</evidence>
<evidence type="ECO:0000256" key="5">
    <source>
        <dbReference type="ARBA" id="ARBA00022692"/>
    </source>
</evidence>
<evidence type="ECO:0000256" key="12">
    <source>
        <dbReference type="SAM" id="Phobius"/>
    </source>
</evidence>
<evidence type="ECO:0000259" key="13">
    <source>
        <dbReference type="Pfam" id="PF12483"/>
    </source>
</evidence>
<evidence type="ECO:0000313" key="14">
    <source>
        <dbReference type="EMBL" id="SDM91551.1"/>
    </source>
</evidence>
<proteinExistence type="predicted"/>
<evidence type="ECO:0000256" key="3">
    <source>
        <dbReference type="ARBA" id="ARBA00012483"/>
    </source>
</evidence>
<sequence length="259" mass="27542">MMTPFHQLFVLAGLLALGYGGTVGATVYRITRAEPIPTYRLSHGGRCEVQGVAGVHEETVSAPFTGTDCLVCRWTVEEYQQSGKHSHWKTVDSGVWSRPFVLADDTGRVLVEPDGAELSLATDDTVRVDGGDAPPHRVQQFIDANDRVDDEDGELDLGVVTLSTGDDRRYVEERLDPGDSAYVFGSARANRRPGSGVEGVVAAPSGDGAGSLLDRLFGPLFLVSDTTEGGVVGRLRRKAVVPMLLGAGLVALGLTPLLP</sequence>
<keyword evidence="14" id="KW-0436">Ligase</keyword>
<dbReference type="InterPro" id="IPR022170">
    <property type="entry name" value="MUL1-like"/>
</dbReference>
<keyword evidence="7" id="KW-0863">Zinc-finger</keyword>
<dbReference type="EC" id="2.3.2.27" evidence="3"/>
<feature type="domain" description="E3 Ubiquitin ligase MUL1-like" evidence="13">
    <location>
        <begin position="79"/>
        <end position="189"/>
    </location>
</feature>
<dbReference type="AlphaFoldDB" id="A0A1G9X4T0"/>
<protein>
    <recommendedName>
        <fullName evidence="3">RING-type E3 ubiquitin transferase</fullName>
        <ecNumber evidence="3">2.3.2.27</ecNumber>
    </recommendedName>
</protein>
<evidence type="ECO:0000256" key="7">
    <source>
        <dbReference type="ARBA" id="ARBA00022771"/>
    </source>
</evidence>
<dbReference type="Pfam" id="PF12483">
    <property type="entry name" value="GIDE"/>
    <property type="match status" value="1"/>
</dbReference>
<accession>A0A1G9X4T0</accession>
<dbReference type="STRING" id="996166.SAMN05192554_109145"/>
<evidence type="ECO:0000256" key="2">
    <source>
        <dbReference type="ARBA" id="ARBA00004141"/>
    </source>
</evidence>
<keyword evidence="11 12" id="KW-0472">Membrane</keyword>
<comment type="catalytic activity">
    <reaction evidence="1">
        <text>S-ubiquitinyl-[E2 ubiquitin-conjugating enzyme]-L-cysteine + [acceptor protein]-L-lysine = [E2 ubiquitin-conjugating enzyme]-L-cysteine + N(6)-ubiquitinyl-[acceptor protein]-L-lysine.</text>
        <dbReference type="EC" id="2.3.2.27"/>
    </reaction>
</comment>
<dbReference type="GO" id="GO:0061630">
    <property type="term" value="F:ubiquitin protein ligase activity"/>
    <property type="evidence" value="ECO:0007669"/>
    <property type="project" value="UniProtKB-EC"/>
</dbReference>